<keyword evidence="2" id="KW-0813">Transport</keyword>
<dbReference type="PANTHER" id="PTHR11003">
    <property type="entry name" value="POTASSIUM CHANNEL, SUBFAMILY K"/>
    <property type="match status" value="1"/>
</dbReference>
<sequence length="116" mass="13511">MIAFFVNIFRLSKILYKGVKYDHEFRFLLFTILLLLIGATLFYNQTEHWNILDALYFSVMTMSTVGYGDLTPTTTMGKIFTMIYSFMAIGSFVAFTAKIVTIMFYNKRKKKEKAAH</sequence>
<proteinExistence type="predicted"/>
<feature type="transmembrane region" description="Helical" evidence="8">
    <location>
        <begin position="25"/>
        <end position="44"/>
    </location>
</feature>
<dbReference type="EMBL" id="JAKVQD010000001">
    <property type="protein sequence ID" value="MCH4551461.1"/>
    <property type="molecule type" value="Genomic_DNA"/>
</dbReference>
<evidence type="ECO:0000313" key="10">
    <source>
        <dbReference type="EMBL" id="MCH4551461.1"/>
    </source>
</evidence>
<dbReference type="GO" id="GO:0034220">
    <property type="term" value="P:monoatomic ion transmembrane transport"/>
    <property type="evidence" value="ECO:0007669"/>
    <property type="project" value="UniProtKB-KW"/>
</dbReference>
<keyword evidence="6 8" id="KW-0472">Membrane</keyword>
<dbReference type="Proteomes" id="UP001156141">
    <property type="component" value="Unassembled WGS sequence"/>
</dbReference>
<organism evidence="10 11">
    <name type="scientific">Aestuariibaculum lutulentum</name>
    <dbReference type="NCBI Taxonomy" id="2920935"/>
    <lineage>
        <taxon>Bacteria</taxon>
        <taxon>Pseudomonadati</taxon>
        <taxon>Bacteroidota</taxon>
        <taxon>Flavobacteriia</taxon>
        <taxon>Flavobacteriales</taxon>
        <taxon>Flavobacteriaceae</taxon>
    </lineage>
</organism>
<dbReference type="SUPFAM" id="SSF81324">
    <property type="entry name" value="Voltage-gated potassium channels"/>
    <property type="match status" value="1"/>
</dbReference>
<evidence type="ECO:0000256" key="8">
    <source>
        <dbReference type="SAM" id="Phobius"/>
    </source>
</evidence>
<feature type="domain" description="Potassium channel" evidence="9">
    <location>
        <begin position="31"/>
        <end position="103"/>
    </location>
</feature>
<feature type="transmembrane region" description="Helical" evidence="8">
    <location>
        <begin position="82"/>
        <end position="105"/>
    </location>
</feature>
<dbReference type="Pfam" id="PF07885">
    <property type="entry name" value="Ion_trans_2"/>
    <property type="match status" value="1"/>
</dbReference>
<keyword evidence="11" id="KW-1185">Reference proteome</keyword>
<gene>
    <name evidence="10" type="ORF">MKW35_02430</name>
</gene>
<keyword evidence="4 8" id="KW-1133">Transmembrane helix</keyword>
<evidence type="ECO:0000256" key="2">
    <source>
        <dbReference type="ARBA" id="ARBA00022448"/>
    </source>
</evidence>
<evidence type="ECO:0000256" key="7">
    <source>
        <dbReference type="ARBA" id="ARBA00023303"/>
    </source>
</evidence>
<evidence type="ECO:0000256" key="4">
    <source>
        <dbReference type="ARBA" id="ARBA00022989"/>
    </source>
</evidence>
<keyword evidence="3 8" id="KW-0812">Transmembrane</keyword>
<evidence type="ECO:0000313" key="11">
    <source>
        <dbReference type="Proteomes" id="UP001156141"/>
    </source>
</evidence>
<dbReference type="Gene3D" id="1.10.287.70">
    <property type="match status" value="1"/>
</dbReference>
<reference evidence="10" key="1">
    <citation type="submission" date="2022-02" db="EMBL/GenBank/DDBJ databases">
        <title>Aestuariibaculum sp., a marine bacterium isolated from sediment in Guangxi.</title>
        <authorList>
            <person name="Ying J."/>
        </authorList>
    </citation>
    <scope>NUCLEOTIDE SEQUENCE</scope>
    <source>
        <strain evidence="10">L182</strain>
    </source>
</reference>
<dbReference type="InterPro" id="IPR013099">
    <property type="entry name" value="K_chnl_dom"/>
</dbReference>
<protein>
    <submittedName>
        <fullName evidence="10">Potassium channel family protein</fullName>
    </submittedName>
</protein>
<comment type="subcellular location">
    <subcellularLocation>
        <location evidence="1">Membrane</location>
        <topology evidence="1">Multi-pass membrane protein</topology>
    </subcellularLocation>
</comment>
<feature type="transmembrane region" description="Helical" evidence="8">
    <location>
        <begin position="51"/>
        <end position="70"/>
    </location>
</feature>
<dbReference type="PANTHER" id="PTHR11003:SF291">
    <property type="entry name" value="IP11374P"/>
    <property type="match status" value="1"/>
</dbReference>
<dbReference type="InterPro" id="IPR003280">
    <property type="entry name" value="2pore_dom_K_chnl"/>
</dbReference>
<evidence type="ECO:0000256" key="6">
    <source>
        <dbReference type="ARBA" id="ARBA00023136"/>
    </source>
</evidence>
<evidence type="ECO:0000256" key="5">
    <source>
        <dbReference type="ARBA" id="ARBA00023065"/>
    </source>
</evidence>
<dbReference type="RefSeq" id="WP_240571803.1">
    <property type="nucleotide sequence ID" value="NZ_CP136709.1"/>
</dbReference>
<evidence type="ECO:0000256" key="3">
    <source>
        <dbReference type="ARBA" id="ARBA00022692"/>
    </source>
</evidence>
<keyword evidence="5" id="KW-0406">Ion transport</keyword>
<evidence type="ECO:0000259" key="9">
    <source>
        <dbReference type="Pfam" id="PF07885"/>
    </source>
</evidence>
<accession>A0ABS9RET4</accession>
<keyword evidence="7 10" id="KW-0407">Ion channel</keyword>
<evidence type="ECO:0000256" key="1">
    <source>
        <dbReference type="ARBA" id="ARBA00004141"/>
    </source>
</evidence>
<comment type="caution">
    <text evidence="10">The sequence shown here is derived from an EMBL/GenBank/DDBJ whole genome shotgun (WGS) entry which is preliminary data.</text>
</comment>
<name>A0ABS9RET4_9FLAO</name>